<accession>A0A8D9G1W7</accession>
<protein>
    <submittedName>
        <fullName evidence="2">Uncharacterized protein</fullName>
    </submittedName>
</protein>
<reference evidence="2 3" key="1">
    <citation type="submission" date="2021-07" db="EMBL/GenBank/DDBJ databases">
        <authorList>
            <consortium name="Genoscope - CEA"/>
            <person name="William W."/>
        </authorList>
    </citation>
    <scope>NUCLEOTIDE SEQUENCE [LARGE SCALE GENOMIC DNA]</scope>
</reference>
<dbReference type="Proteomes" id="UP000694005">
    <property type="component" value="Chromosome A09"/>
</dbReference>
<evidence type="ECO:0000313" key="2">
    <source>
        <dbReference type="EMBL" id="CAG7864991.1"/>
    </source>
</evidence>
<proteinExistence type="predicted"/>
<keyword evidence="1" id="KW-0472">Membrane</keyword>
<evidence type="ECO:0000313" key="3">
    <source>
        <dbReference type="Proteomes" id="UP000694005"/>
    </source>
</evidence>
<keyword evidence="1" id="KW-1133">Transmembrane helix</keyword>
<dbReference type="Gramene" id="A09p54580.2_BraZ1">
    <property type="protein sequence ID" value="A09p54580.2_BraZ1.CDS"/>
    <property type="gene ID" value="A09g54580.2_BraZ1"/>
</dbReference>
<name>A0A8D9G1W7_BRACM</name>
<organism evidence="2 3">
    <name type="scientific">Brassica campestris</name>
    <name type="common">Field mustard</name>
    <dbReference type="NCBI Taxonomy" id="3711"/>
    <lineage>
        <taxon>Eukaryota</taxon>
        <taxon>Viridiplantae</taxon>
        <taxon>Streptophyta</taxon>
        <taxon>Embryophyta</taxon>
        <taxon>Tracheophyta</taxon>
        <taxon>Spermatophyta</taxon>
        <taxon>Magnoliopsida</taxon>
        <taxon>eudicotyledons</taxon>
        <taxon>Gunneridae</taxon>
        <taxon>Pentapetalae</taxon>
        <taxon>rosids</taxon>
        <taxon>malvids</taxon>
        <taxon>Brassicales</taxon>
        <taxon>Brassicaceae</taxon>
        <taxon>Brassiceae</taxon>
        <taxon>Brassica</taxon>
    </lineage>
</organism>
<dbReference type="AlphaFoldDB" id="A0A8D9G1W7"/>
<sequence>MKTKPKSKNFKLQTPHSTISLHIMFRTSSFWNFEIFRVLLGIHLGHSVWIILIT</sequence>
<gene>
    <name evidence="2" type="ORF">BRAPAZ1V2_A09P54580.2</name>
</gene>
<feature type="transmembrane region" description="Helical" evidence="1">
    <location>
        <begin position="35"/>
        <end position="53"/>
    </location>
</feature>
<keyword evidence="1" id="KW-0812">Transmembrane</keyword>
<evidence type="ECO:0000256" key="1">
    <source>
        <dbReference type="SAM" id="Phobius"/>
    </source>
</evidence>
<dbReference type="EMBL" id="LS974625">
    <property type="protein sequence ID" value="CAG7864991.1"/>
    <property type="molecule type" value="Genomic_DNA"/>
</dbReference>